<gene>
    <name evidence="13" type="ORF">SAMN05216258_105120</name>
</gene>
<keyword evidence="5 12" id="KW-0812">Transmembrane</keyword>
<dbReference type="STRING" id="1114924.SAMN05216258_105120"/>
<dbReference type="EMBL" id="FOQH01000005">
    <property type="protein sequence ID" value="SFI21829.1"/>
    <property type="molecule type" value="Genomic_DNA"/>
</dbReference>
<feature type="transmembrane region" description="Helical" evidence="12">
    <location>
        <begin position="167"/>
        <end position="189"/>
    </location>
</feature>
<dbReference type="Proteomes" id="UP000199377">
    <property type="component" value="Unassembled WGS sequence"/>
</dbReference>
<keyword evidence="9 10" id="KW-0472">Membrane</keyword>
<comment type="similarity">
    <text evidence="10">Belongs to the TrkH potassium transport family.</text>
</comment>
<feature type="transmembrane region" description="Helical" evidence="12">
    <location>
        <begin position="444"/>
        <end position="464"/>
    </location>
</feature>
<feature type="binding site" evidence="11">
    <location>
        <position position="304"/>
    </location>
    <ligand>
        <name>K(+)</name>
        <dbReference type="ChEBI" id="CHEBI:29103"/>
    </ligand>
</feature>
<keyword evidence="2 10" id="KW-0813">Transport</keyword>
<dbReference type="GO" id="GO:0005886">
    <property type="term" value="C:plasma membrane"/>
    <property type="evidence" value="ECO:0007669"/>
    <property type="project" value="UniProtKB-SubCell"/>
</dbReference>
<evidence type="ECO:0000256" key="8">
    <source>
        <dbReference type="ARBA" id="ARBA00023065"/>
    </source>
</evidence>
<feature type="transmembrane region" description="Helical" evidence="12">
    <location>
        <begin position="227"/>
        <end position="248"/>
    </location>
</feature>
<feature type="binding site" evidence="11">
    <location>
        <position position="102"/>
    </location>
    <ligand>
        <name>K(+)</name>
        <dbReference type="ChEBI" id="CHEBI:29103"/>
    </ligand>
</feature>
<comment type="function">
    <text evidence="10">Low-affinity potassium transport system. Interacts with Trk system potassium uptake protein TrkA.</text>
</comment>
<evidence type="ECO:0000313" key="14">
    <source>
        <dbReference type="Proteomes" id="UP000199377"/>
    </source>
</evidence>
<protein>
    <recommendedName>
        <fullName evidence="10">Trk system potassium uptake protein</fullName>
    </recommendedName>
</protein>
<dbReference type="GO" id="GO:0015379">
    <property type="term" value="F:potassium:chloride symporter activity"/>
    <property type="evidence" value="ECO:0007669"/>
    <property type="project" value="InterPro"/>
</dbReference>
<evidence type="ECO:0000256" key="6">
    <source>
        <dbReference type="ARBA" id="ARBA00022958"/>
    </source>
</evidence>
<evidence type="ECO:0000256" key="4">
    <source>
        <dbReference type="ARBA" id="ARBA00022538"/>
    </source>
</evidence>
<keyword evidence="6 10" id="KW-0630">Potassium</keyword>
<evidence type="ECO:0000256" key="2">
    <source>
        <dbReference type="ARBA" id="ARBA00022448"/>
    </source>
</evidence>
<dbReference type="InterPro" id="IPR003445">
    <property type="entry name" value="Cat_transpt"/>
</dbReference>
<feature type="transmembrane region" description="Helical" evidence="12">
    <location>
        <begin position="63"/>
        <end position="84"/>
    </location>
</feature>
<dbReference type="RefSeq" id="WP_218161022.1">
    <property type="nucleotide sequence ID" value="NZ_FOQH01000005.1"/>
</dbReference>
<feature type="transmembrane region" description="Helical" evidence="12">
    <location>
        <begin position="319"/>
        <end position="339"/>
    </location>
</feature>
<keyword evidence="14" id="KW-1185">Reference proteome</keyword>
<feature type="binding site" evidence="11">
    <location>
        <position position="421"/>
    </location>
    <ligand>
        <name>K(+)</name>
        <dbReference type="ChEBI" id="CHEBI:29103"/>
    </ligand>
</feature>
<keyword evidence="7 12" id="KW-1133">Transmembrane helix</keyword>
<keyword evidence="4 10" id="KW-0633">Potassium transport</keyword>
<feature type="transmembrane region" description="Helical" evidence="12">
    <location>
        <begin position="33"/>
        <end position="51"/>
    </location>
</feature>
<sequence>MQLVLFTNGILFAAMGLLMLAPAAVDGRPDGPFVEAAFLSVVLGALVAAATRGGRAGFRAHHAFVMTTTAWITAAAAGAAPMIVGGLSVTDAYFEAMSGLTTTGSTVISGLDGQPRGLLAWRAMLQWIGGVGIIVMGIAVLPMLRVGGMQLYRAESSDKAEKEFASAGRFATGTAMVYVLLTLACMVAYELCGMNDFEALMHAMTTVSTGGFSTHDASLGHYNDTPAIQWVAVVFMLSGSLPFIWYLRGWTRRVFGSEQVRVYLLSLGVIILAVAAWLAAERAEPPLDALRLAAFNVVSLVTTTGFANTDYMLWGPAPVAVFLIITCFGGCTGSTSGGLKSMRIIIATKALFAAVRRVHSPNSIQKVRFEGRPVDDAALSSVMAFCMFFLLTFFTLAMALGLMGLDMATAVSGAATALANVGPGIGDVIGPAGSFASLPDAAKWLLSAGMLLGRLEVMTVLVLLQAHRS</sequence>
<evidence type="ECO:0000256" key="9">
    <source>
        <dbReference type="ARBA" id="ARBA00023136"/>
    </source>
</evidence>
<feature type="binding site" evidence="11">
    <location>
        <position position="303"/>
    </location>
    <ligand>
        <name>K(+)</name>
        <dbReference type="ChEBI" id="CHEBI:29103"/>
    </ligand>
</feature>
<reference evidence="13 14" key="1">
    <citation type="submission" date="2016-10" db="EMBL/GenBank/DDBJ databases">
        <authorList>
            <person name="de Groot N.N."/>
        </authorList>
    </citation>
    <scope>NUCLEOTIDE SEQUENCE [LARGE SCALE GENOMIC DNA]</scope>
    <source>
        <strain evidence="13 14">CGMCC 1.11030</strain>
    </source>
</reference>
<evidence type="ECO:0000256" key="5">
    <source>
        <dbReference type="ARBA" id="ARBA00022692"/>
    </source>
</evidence>
<dbReference type="Pfam" id="PF02386">
    <property type="entry name" value="TrkH"/>
    <property type="match status" value="2"/>
</dbReference>
<keyword evidence="10" id="KW-0997">Cell inner membrane</keyword>
<feature type="binding site" evidence="11">
    <location>
        <position position="420"/>
    </location>
    <ligand>
        <name>K(+)</name>
        <dbReference type="ChEBI" id="CHEBI:29103"/>
    </ligand>
</feature>
<dbReference type="InterPro" id="IPR004772">
    <property type="entry name" value="TrkH"/>
</dbReference>
<dbReference type="PIRSF" id="PIRSF006247">
    <property type="entry name" value="TrkH"/>
    <property type="match status" value="1"/>
</dbReference>
<dbReference type="PANTHER" id="PTHR32024:SF3">
    <property type="entry name" value="TRK SYSTEM POTASSIUM UPTAKE PROTEIN"/>
    <property type="match status" value="1"/>
</dbReference>
<keyword evidence="3 10" id="KW-1003">Cell membrane</keyword>
<evidence type="ECO:0000313" key="13">
    <source>
        <dbReference type="EMBL" id="SFI21829.1"/>
    </source>
</evidence>
<feature type="binding site" evidence="11">
    <location>
        <position position="210"/>
    </location>
    <ligand>
        <name>K(+)</name>
        <dbReference type="ChEBI" id="CHEBI:29103"/>
    </ligand>
</feature>
<evidence type="ECO:0000256" key="1">
    <source>
        <dbReference type="ARBA" id="ARBA00004651"/>
    </source>
</evidence>
<comment type="subcellular location">
    <subcellularLocation>
        <location evidence="10">Cell inner membrane</location>
        <topology evidence="10">Multi-pass membrane protein</topology>
    </subcellularLocation>
    <subcellularLocation>
        <location evidence="1">Cell membrane</location>
        <topology evidence="1">Multi-pass membrane protein</topology>
    </subcellularLocation>
</comment>
<dbReference type="PANTHER" id="PTHR32024">
    <property type="entry name" value="TRK SYSTEM POTASSIUM UPTAKE PROTEIN TRKG-RELATED"/>
    <property type="match status" value="1"/>
</dbReference>
<evidence type="ECO:0000256" key="12">
    <source>
        <dbReference type="SAM" id="Phobius"/>
    </source>
</evidence>
<proteinExistence type="inferred from homology"/>
<evidence type="ECO:0000256" key="10">
    <source>
        <dbReference type="PIRNR" id="PIRNR006247"/>
    </source>
</evidence>
<keyword evidence="8 10" id="KW-0406">Ion transport</keyword>
<evidence type="ECO:0000256" key="11">
    <source>
        <dbReference type="PIRSR" id="PIRSR006247-1"/>
    </source>
</evidence>
<evidence type="ECO:0000256" key="3">
    <source>
        <dbReference type="ARBA" id="ARBA00022475"/>
    </source>
</evidence>
<accession>A0A1I3GED7</accession>
<organism evidence="13 14">
    <name type="scientific">Albimonas pacifica</name>
    <dbReference type="NCBI Taxonomy" id="1114924"/>
    <lineage>
        <taxon>Bacteria</taxon>
        <taxon>Pseudomonadati</taxon>
        <taxon>Pseudomonadota</taxon>
        <taxon>Alphaproteobacteria</taxon>
        <taxon>Rhodobacterales</taxon>
        <taxon>Paracoccaceae</taxon>
        <taxon>Albimonas</taxon>
    </lineage>
</organism>
<evidence type="ECO:0000256" key="7">
    <source>
        <dbReference type="ARBA" id="ARBA00022989"/>
    </source>
</evidence>
<feature type="transmembrane region" description="Helical" evidence="12">
    <location>
        <begin position="260"/>
        <end position="280"/>
    </location>
</feature>
<feature type="transmembrane region" description="Helical" evidence="12">
    <location>
        <begin position="378"/>
        <end position="403"/>
    </location>
</feature>
<keyword evidence="11" id="KW-0479">Metal-binding</keyword>
<dbReference type="AlphaFoldDB" id="A0A1I3GED7"/>
<dbReference type="GO" id="GO:0046872">
    <property type="term" value="F:metal ion binding"/>
    <property type="evidence" value="ECO:0007669"/>
    <property type="project" value="UniProtKB-KW"/>
</dbReference>
<feature type="transmembrane region" description="Helical" evidence="12">
    <location>
        <begin position="124"/>
        <end position="146"/>
    </location>
</feature>
<name>A0A1I3GED7_9RHOB</name>
<feature type="binding site" evidence="11">
    <location>
        <position position="103"/>
    </location>
    <ligand>
        <name>K(+)</name>
        <dbReference type="ChEBI" id="CHEBI:29103"/>
    </ligand>
</feature>